<dbReference type="PANTHER" id="PTHR43762">
    <property type="entry name" value="L-GULONOLACTONE OXIDASE"/>
    <property type="match status" value="1"/>
</dbReference>
<gene>
    <name evidence="3" type="ORF">CLV35_1839</name>
</gene>
<dbReference type="Pfam" id="PF04030">
    <property type="entry name" value="ALO"/>
    <property type="match status" value="1"/>
</dbReference>
<keyword evidence="4" id="KW-1185">Reference proteome</keyword>
<dbReference type="InterPro" id="IPR036318">
    <property type="entry name" value="FAD-bd_PCMH-like_sf"/>
</dbReference>
<dbReference type="PROSITE" id="PS51387">
    <property type="entry name" value="FAD_PCMH"/>
    <property type="match status" value="1"/>
</dbReference>
<dbReference type="InParanoid" id="A0A420XQ66"/>
<dbReference type="Gene3D" id="3.30.70.2520">
    <property type="match status" value="1"/>
</dbReference>
<organism evidence="3 4">
    <name type="scientific">Motilibacter peucedani</name>
    <dbReference type="NCBI Taxonomy" id="598650"/>
    <lineage>
        <taxon>Bacteria</taxon>
        <taxon>Bacillati</taxon>
        <taxon>Actinomycetota</taxon>
        <taxon>Actinomycetes</taxon>
        <taxon>Motilibacterales</taxon>
        <taxon>Motilibacteraceae</taxon>
        <taxon>Motilibacter</taxon>
    </lineage>
</organism>
<dbReference type="Gene3D" id="3.30.43.10">
    <property type="entry name" value="Uridine Diphospho-n-acetylenolpyruvylglucosamine Reductase, domain 2"/>
    <property type="match status" value="1"/>
</dbReference>
<comment type="caution">
    <text evidence="3">The sequence shown here is derived from an EMBL/GenBank/DDBJ whole genome shotgun (WGS) entry which is preliminary data.</text>
</comment>
<dbReference type="RefSeq" id="WP_121193157.1">
    <property type="nucleotide sequence ID" value="NZ_RBWV01000011.1"/>
</dbReference>
<evidence type="ECO:0000259" key="2">
    <source>
        <dbReference type="PROSITE" id="PS51387"/>
    </source>
</evidence>
<dbReference type="Gene3D" id="1.10.45.10">
    <property type="entry name" value="Vanillyl-alcohol Oxidase, Chain A, domain 4"/>
    <property type="match status" value="1"/>
</dbReference>
<dbReference type="Gene3D" id="3.30.70.2530">
    <property type="match status" value="1"/>
</dbReference>
<dbReference type="PANTHER" id="PTHR43762:SF1">
    <property type="entry name" value="D-ARABINONO-1,4-LACTONE OXIDASE"/>
    <property type="match status" value="1"/>
</dbReference>
<dbReference type="Gene3D" id="3.30.465.10">
    <property type="match status" value="1"/>
</dbReference>
<dbReference type="InterPro" id="IPR016171">
    <property type="entry name" value="Vanillyl_alc_oxidase_C-sub2"/>
</dbReference>
<reference evidence="3 4" key="1">
    <citation type="submission" date="2018-10" db="EMBL/GenBank/DDBJ databases">
        <title>Genomic Encyclopedia of Archaeal and Bacterial Type Strains, Phase II (KMG-II): from individual species to whole genera.</title>
        <authorList>
            <person name="Goeker M."/>
        </authorList>
    </citation>
    <scope>NUCLEOTIDE SEQUENCE [LARGE SCALE GENOMIC DNA]</scope>
    <source>
        <strain evidence="3 4">RP-AC37</strain>
    </source>
</reference>
<dbReference type="FunCoup" id="A0A420XQ66">
    <property type="interactions" value="232"/>
</dbReference>
<dbReference type="PIRSF" id="PIRSF000136">
    <property type="entry name" value="LGO_GLO"/>
    <property type="match status" value="1"/>
</dbReference>
<dbReference type="AlphaFoldDB" id="A0A420XQ66"/>
<dbReference type="OrthoDB" id="9800184at2"/>
<dbReference type="SUPFAM" id="SSF56176">
    <property type="entry name" value="FAD-binding/transporter-associated domain-like"/>
    <property type="match status" value="1"/>
</dbReference>
<dbReference type="InterPro" id="IPR010031">
    <property type="entry name" value="FAD_lactone_oxidase-like"/>
</dbReference>
<evidence type="ECO:0000256" key="1">
    <source>
        <dbReference type="ARBA" id="ARBA00023002"/>
    </source>
</evidence>
<dbReference type="GO" id="GO:0016020">
    <property type="term" value="C:membrane"/>
    <property type="evidence" value="ECO:0007669"/>
    <property type="project" value="InterPro"/>
</dbReference>
<feature type="domain" description="FAD-binding PCMH-type" evidence="2">
    <location>
        <begin position="10"/>
        <end position="174"/>
    </location>
</feature>
<dbReference type="InterPro" id="IPR016169">
    <property type="entry name" value="FAD-bd_PCMH_sub2"/>
</dbReference>
<dbReference type="EMBL" id="RBWV01000011">
    <property type="protein sequence ID" value="RKS75376.1"/>
    <property type="molecule type" value="Genomic_DNA"/>
</dbReference>
<proteinExistence type="predicted"/>
<evidence type="ECO:0000313" key="3">
    <source>
        <dbReference type="EMBL" id="RKS75376.1"/>
    </source>
</evidence>
<dbReference type="InterPro" id="IPR006094">
    <property type="entry name" value="Oxid_FAD_bind_N"/>
</dbReference>
<dbReference type="GO" id="GO:0071949">
    <property type="term" value="F:FAD binding"/>
    <property type="evidence" value="ECO:0007669"/>
    <property type="project" value="InterPro"/>
</dbReference>
<name>A0A420XQ66_9ACTN</name>
<keyword evidence="1" id="KW-0560">Oxidoreductase</keyword>
<dbReference type="InterPro" id="IPR007173">
    <property type="entry name" value="ALO_C"/>
</dbReference>
<protein>
    <submittedName>
        <fullName evidence="3">Xylitol oxidase</fullName>
    </submittedName>
</protein>
<dbReference type="Pfam" id="PF01565">
    <property type="entry name" value="FAD_binding_4"/>
    <property type="match status" value="1"/>
</dbReference>
<sequence>MSEQNWAGNVTFSASEVVRPTTVAELQELVARSPRVRALGTGHSFSTVADTTGTLVSLAEMPATVEVDSEAQTVRVAAAVRFGEIAAALHEAGLALHNMGSLPHISVAGACATGTHGSGIGKGNLASAVVALEMVTADGSLVTLRKGDPDFPAAVVALGSLGIVTHLTLAVQPSFEVRQWVYDDLSFEQVLGSFDEVMGAGYSVSAFTDWNGDTFTTTWVKKRVGDEGDGDVPEAWLGGRLAPVQRHCIEGMPPENCTQQLGVPGPWHERLPHFRMEFTPSNGDEIQSEYLVAAENGPDALRAIHGVREQIAPVLQISEIRTIAADELWMSAAYGRDSVALHFTWISDAEAVAPALRALEEAIAPFEARPHWGKVFSVEPEDVRALFPRIEDFGKLTRTYDPGGKLRNAFVDTYLG</sequence>
<dbReference type="Proteomes" id="UP000281955">
    <property type="component" value="Unassembled WGS sequence"/>
</dbReference>
<dbReference type="InterPro" id="IPR016166">
    <property type="entry name" value="FAD-bd_PCMH"/>
</dbReference>
<evidence type="ECO:0000313" key="4">
    <source>
        <dbReference type="Proteomes" id="UP000281955"/>
    </source>
</evidence>
<accession>A0A420XQ66</accession>
<dbReference type="InterPro" id="IPR016167">
    <property type="entry name" value="FAD-bd_PCMH_sub1"/>
</dbReference>
<dbReference type="GO" id="GO:0003885">
    <property type="term" value="F:D-arabinono-1,4-lactone oxidase activity"/>
    <property type="evidence" value="ECO:0007669"/>
    <property type="project" value="InterPro"/>
</dbReference>
<dbReference type="GO" id="GO:0080049">
    <property type="term" value="F:L-gulono-1,4-lactone dehydrogenase activity"/>
    <property type="evidence" value="ECO:0007669"/>
    <property type="project" value="TreeGrafter"/>
</dbReference>